<accession>A0A2N5CB92</accession>
<reference evidence="2 3" key="1">
    <citation type="submission" date="2017-12" db="EMBL/GenBank/DDBJ databases">
        <title>Genome sequence of the active heterotrophic nitrifier-denitrifier, Cupriavidus pauculus UM1.</title>
        <authorList>
            <person name="Putonti C."/>
            <person name="Castignetti D."/>
        </authorList>
    </citation>
    <scope>NUCLEOTIDE SEQUENCE [LARGE SCALE GENOMIC DNA]</scope>
    <source>
        <strain evidence="2 3">UM1</strain>
    </source>
</reference>
<dbReference type="InterPro" id="IPR029032">
    <property type="entry name" value="AhpD-like"/>
</dbReference>
<proteinExistence type="predicted"/>
<feature type="domain" description="Carboxymuconolactone decarboxylase-like" evidence="1">
    <location>
        <begin position="53"/>
        <end position="97"/>
    </location>
</feature>
<name>A0A2N5CB92_9BURK</name>
<dbReference type="GO" id="GO:0051920">
    <property type="term" value="F:peroxiredoxin activity"/>
    <property type="evidence" value="ECO:0007669"/>
    <property type="project" value="InterPro"/>
</dbReference>
<comment type="caution">
    <text evidence="2">The sequence shown here is derived from an EMBL/GenBank/DDBJ whole genome shotgun (WGS) entry which is preliminary data.</text>
</comment>
<dbReference type="RefSeq" id="WP_101682632.1">
    <property type="nucleotide sequence ID" value="NZ_PJRP01000007.1"/>
</dbReference>
<dbReference type="Proteomes" id="UP000234341">
    <property type="component" value="Unassembled WGS sequence"/>
</dbReference>
<dbReference type="InterPro" id="IPR003779">
    <property type="entry name" value="CMD-like"/>
</dbReference>
<gene>
    <name evidence="2" type="ORF">CYJ10_16895</name>
</gene>
<dbReference type="AlphaFoldDB" id="A0A2N5CB92"/>
<organism evidence="2 3">
    <name type="scientific">Cupriavidus pauculus</name>
    <dbReference type="NCBI Taxonomy" id="82633"/>
    <lineage>
        <taxon>Bacteria</taxon>
        <taxon>Pseudomonadati</taxon>
        <taxon>Pseudomonadota</taxon>
        <taxon>Betaproteobacteria</taxon>
        <taxon>Burkholderiales</taxon>
        <taxon>Burkholderiaceae</taxon>
        <taxon>Cupriavidus</taxon>
    </lineage>
</organism>
<protein>
    <submittedName>
        <fullName evidence="2">Carboxymuconolactone decarboxylase</fullName>
    </submittedName>
</protein>
<dbReference type="PANTHER" id="PTHR34846:SF5">
    <property type="entry name" value="CARBOXYMUCONOLACTONE DECARBOXYLASE-LIKE DOMAIN-CONTAINING PROTEIN"/>
    <property type="match status" value="1"/>
</dbReference>
<evidence type="ECO:0000313" key="2">
    <source>
        <dbReference type="EMBL" id="PLP99489.1"/>
    </source>
</evidence>
<dbReference type="Pfam" id="PF02627">
    <property type="entry name" value="CMD"/>
    <property type="match status" value="1"/>
</dbReference>
<dbReference type="EMBL" id="PJRP01000007">
    <property type="protein sequence ID" value="PLP99489.1"/>
    <property type="molecule type" value="Genomic_DNA"/>
</dbReference>
<dbReference type="OrthoDB" id="9801997at2"/>
<dbReference type="NCBIfam" id="TIGR00778">
    <property type="entry name" value="ahpD_dom"/>
    <property type="match status" value="1"/>
</dbReference>
<dbReference type="SUPFAM" id="SSF69118">
    <property type="entry name" value="AhpD-like"/>
    <property type="match status" value="1"/>
</dbReference>
<dbReference type="InterPro" id="IPR004675">
    <property type="entry name" value="AhpD_core"/>
</dbReference>
<evidence type="ECO:0000259" key="1">
    <source>
        <dbReference type="Pfam" id="PF02627"/>
    </source>
</evidence>
<evidence type="ECO:0000313" key="3">
    <source>
        <dbReference type="Proteomes" id="UP000234341"/>
    </source>
</evidence>
<sequence>MPRVSEISPDTFDPARRALFDAFTGNGAHFADQFSVLAHVGPAVDHLPQLLLELKARNSVPYRYIEMAIVVVSLLNDCEYCVANHAPRLAVEGISEAGARRLLDYADHPELSDIDKLVVEYAIVVTQQPQRIRDHVFTRLRAHFSEAQIVELTLRISLCGFFNRFNQALQIGEDATAVHPA</sequence>
<dbReference type="PANTHER" id="PTHR34846">
    <property type="entry name" value="4-CARBOXYMUCONOLACTONE DECARBOXYLASE FAMILY PROTEIN (AFU_ORTHOLOGUE AFUA_6G11590)"/>
    <property type="match status" value="1"/>
</dbReference>
<dbReference type="Gene3D" id="1.20.1290.10">
    <property type="entry name" value="AhpD-like"/>
    <property type="match status" value="1"/>
</dbReference>